<dbReference type="OrthoDB" id="3013020at2759"/>
<dbReference type="InParanoid" id="A0A0C3AD58"/>
<dbReference type="EMBL" id="KN833230">
    <property type="protein sequence ID" value="KIM71713.1"/>
    <property type="molecule type" value="Genomic_DNA"/>
</dbReference>
<dbReference type="AlphaFoldDB" id="A0A0C3AD58"/>
<sequence>MSSLGSEPYWQAQHPNRVHTSENEKLQAVFSAILGIAKWNLPEFLYHTFRYQDENGKPVHRTTEHAAIVSRFLQGRTKYTPAMVLDAWFRGPDGSISKDSMAFDLMLLGIIKSIHYSTYAV</sequence>
<keyword evidence="2" id="KW-1185">Reference proteome</keyword>
<dbReference type="HOGENOM" id="CLU_2038933_0_0_1"/>
<protein>
    <submittedName>
        <fullName evidence="1">Uncharacterized protein</fullName>
    </submittedName>
</protein>
<evidence type="ECO:0000313" key="2">
    <source>
        <dbReference type="Proteomes" id="UP000054166"/>
    </source>
</evidence>
<gene>
    <name evidence="1" type="ORF">PILCRDRAFT_16805</name>
</gene>
<dbReference type="Proteomes" id="UP000054166">
    <property type="component" value="Unassembled WGS sequence"/>
</dbReference>
<proteinExistence type="predicted"/>
<accession>A0A0C3AD58</accession>
<name>A0A0C3AD58_PILCF</name>
<reference evidence="2" key="2">
    <citation type="submission" date="2015-01" db="EMBL/GenBank/DDBJ databases">
        <title>Evolutionary Origins and Diversification of the Mycorrhizal Mutualists.</title>
        <authorList>
            <consortium name="DOE Joint Genome Institute"/>
            <consortium name="Mycorrhizal Genomics Consortium"/>
            <person name="Kohler A."/>
            <person name="Kuo A."/>
            <person name="Nagy L.G."/>
            <person name="Floudas D."/>
            <person name="Copeland A."/>
            <person name="Barry K.W."/>
            <person name="Cichocki N."/>
            <person name="Veneault-Fourrey C."/>
            <person name="LaButti K."/>
            <person name="Lindquist E.A."/>
            <person name="Lipzen A."/>
            <person name="Lundell T."/>
            <person name="Morin E."/>
            <person name="Murat C."/>
            <person name="Riley R."/>
            <person name="Ohm R."/>
            <person name="Sun H."/>
            <person name="Tunlid A."/>
            <person name="Henrissat B."/>
            <person name="Grigoriev I.V."/>
            <person name="Hibbett D.S."/>
            <person name="Martin F."/>
        </authorList>
    </citation>
    <scope>NUCLEOTIDE SEQUENCE [LARGE SCALE GENOMIC DNA]</scope>
    <source>
        <strain evidence="2">F 1598</strain>
    </source>
</reference>
<reference evidence="1 2" key="1">
    <citation type="submission" date="2014-04" db="EMBL/GenBank/DDBJ databases">
        <authorList>
            <consortium name="DOE Joint Genome Institute"/>
            <person name="Kuo A."/>
            <person name="Tarkka M."/>
            <person name="Buscot F."/>
            <person name="Kohler A."/>
            <person name="Nagy L.G."/>
            <person name="Floudas D."/>
            <person name="Copeland A."/>
            <person name="Barry K.W."/>
            <person name="Cichocki N."/>
            <person name="Veneault-Fourrey C."/>
            <person name="LaButti K."/>
            <person name="Lindquist E.A."/>
            <person name="Lipzen A."/>
            <person name="Lundell T."/>
            <person name="Morin E."/>
            <person name="Murat C."/>
            <person name="Sun H."/>
            <person name="Tunlid A."/>
            <person name="Henrissat B."/>
            <person name="Grigoriev I.V."/>
            <person name="Hibbett D.S."/>
            <person name="Martin F."/>
            <person name="Nordberg H.P."/>
            <person name="Cantor M.N."/>
            <person name="Hua S.X."/>
        </authorList>
    </citation>
    <scope>NUCLEOTIDE SEQUENCE [LARGE SCALE GENOMIC DNA]</scope>
    <source>
        <strain evidence="1 2">F 1598</strain>
    </source>
</reference>
<organism evidence="1 2">
    <name type="scientific">Piloderma croceum (strain F 1598)</name>
    <dbReference type="NCBI Taxonomy" id="765440"/>
    <lineage>
        <taxon>Eukaryota</taxon>
        <taxon>Fungi</taxon>
        <taxon>Dikarya</taxon>
        <taxon>Basidiomycota</taxon>
        <taxon>Agaricomycotina</taxon>
        <taxon>Agaricomycetes</taxon>
        <taxon>Agaricomycetidae</taxon>
        <taxon>Atheliales</taxon>
        <taxon>Atheliaceae</taxon>
        <taxon>Piloderma</taxon>
    </lineage>
</organism>
<evidence type="ECO:0000313" key="1">
    <source>
        <dbReference type="EMBL" id="KIM71713.1"/>
    </source>
</evidence>